<reference evidence="1 2" key="1">
    <citation type="submission" date="2017-05" db="EMBL/GenBank/DDBJ databases">
        <title>The Genome Sequence of Enterococcus sp. 8G7_MSG3316.</title>
        <authorList>
            <consortium name="The Broad Institute Genomics Platform"/>
            <consortium name="The Broad Institute Genomic Center for Infectious Diseases"/>
            <person name="Earl A."/>
            <person name="Manson A."/>
            <person name="Schwartman J."/>
            <person name="Gilmore M."/>
            <person name="Abouelleil A."/>
            <person name="Cao P."/>
            <person name="Chapman S."/>
            <person name="Cusick C."/>
            <person name="Shea T."/>
            <person name="Young S."/>
            <person name="Neafsey D."/>
            <person name="Nusbaum C."/>
            <person name="Birren B."/>
        </authorList>
    </citation>
    <scope>NUCLEOTIDE SEQUENCE [LARGE SCALE GENOMIC DNA]</scope>
    <source>
        <strain evidence="1 2">8G7_MSG3316</strain>
    </source>
</reference>
<comment type="caution">
    <text evidence="1">The sequence shown here is derived from an EMBL/GenBank/DDBJ whole genome shotgun (WGS) entry which is preliminary data.</text>
</comment>
<name>A0A242A824_9ENTE</name>
<dbReference type="STRING" id="1834191.A5886_002182"/>
<gene>
    <name evidence="1" type="ORF">A5886_002182</name>
</gene>
<evidence type="ECO:0000313" key="2">
    <source>
        <dbReference type="Proteomes" id="UP000195043"/>
    </source>
</evidence>
<evidence type="ECO:0000313" key="1">
    <source>
        <dbReference type="EMBL" id="OTN77102.1"/>
    </source>
</evidence>
<proteinExistence type="predicted"/>
<dbReference type="Proteomes" id="UP000195043">
    <property type="component" value="Unassembled WGS sequence"/>
</dbReference>
<dbReference type="OrthoDB" id="2194678at2"/>
<organism evidence="1 2">
    <name type="scientific">Candidatus Enterococcus testudinis</name>
    <dbReference type="NCBI Taxonomy" id="1834191"/>
    <lineage>
        <taxon>Bacteria</taxon>
        <taxon>Bacillati</taxon>
        <taxon>Bacillota</taxon>
        <taxon>Bacilli</taxon>
        <taxon>Lactobacillales</taxon>
        <taxon>Enterococcaceae</taxon>
        <taxon>Enterococcus</taxon>
    </lineage>
</organism>
<evidence type="ECO:0008006" key="3">
    <source>
        <dbReference type="Google" id="ProtNLM"/>
    </source>
</evidence>
<sequence>MDIIEIFWTNVEWHMKNKNLPLRQSHENALKKRAGIQLRTVEEIAKCLKIDDYSVLFEKVD</sequence>
<keyword evidence="2" id="KW-1185">Reference proteome</keyword>
<accession>A0A242A824</accession>
<protein>
    <recommendedName>
        <fullName evidence="3">XRE family transcriptional regulator</fullName>
    </recommendedName>
</protein>
<dbReference type="AlphaFoldDB" id="A0A242A824"/>
<dbReference type="EMBL" id="NGKU01000001">
    <property type="protein sequence ID" value="OTN77102.1"/>
    <property type="molecule type" value="Genomic_DNA"/>
</dbReference>